<accession>A0A2K2CMW3</accession>
<dbReference type="Proteomes" id="UP000008810">
    <property type="component" value="Chromosome 4"/>
</dbReference>
<organism evidence="1">
    <name type="scientific">Brachypodium distachyon</name>
    <name type="common">Purple false brome</name>
    <name type="synonym">Trachynia distachya</name>
    <dbReference type="NCBI Taxonomy" id="15368"/>
    <lineage>
        <taxon>Eukaryota</taxon>
        <taxon>Viridiplantae</taxon>
        <taxon>Streptophyta</taxon>
        <taxon>Embryophyta</taxon>
        <taxon>Tracheophyta</taxon>
        <taxon>Spermatophyta</taxon>
        <taxon>Magnoliopsida</taxon>
        <taxon>Liliopsida</taxon>
        <taxon>Poales</taxon>
        <taxon>Poaceae</taxon>
        <taxon>BOP clade</taxon>
        <taxon>Pooideae</taxon>
        <taxon>Stipodae</taxon>
        <taxon>Brachypodieae</taxon>
        <taxon>Brachypodium</taxon>
    </lineage>
</organism>
<dbReference type="InParanoid" id="A0A2K2CMW3"/>
<sequence>MELGLGIQPPIPGNPAIPKSNSPLEAVILPDFTSLSPPTQLLPLPRPFSSPSLPPPWCSSSPPPVTLAATCERNHLRPLPRLPPPSSSSPLLHTSLPPQAPIATCLILSCLQ</sequence>
<protein>
    <submittedName>
        <fullName evidence="1 2">Uncharacterized protein</fullName>
    </submittedName>
</protein>
<reference evidence="1" key="2">
    <citation type="submission" date="2017-06" db="EMBL/GenBank/DDBJ databases">
        <title>WGS assembly of Brachypodium distachyon.</title>
        <authorList>
            <consortium name="The International Brachypodium Initiative"/>
            <person name="Lucas S."/>
            <person name="Harmon-Smith M."/>
            <person name="Lail K."/>
            <person name="Tice H."/>
            <person name="Grimwood J."/>
            <person name="Bruce D."/>
            <person name="Barry K."/>
            <person name="Shu S."/>
            <person name="Lindquist E."/>
            <person name="Wang M."/>
            <person name="Pitluck S."/>
            <person name="Vogel J.P."/>
            <person name="Garvin D.F."/>
            <person name="Mockler T.C."/>
            <person name="Schmutz J."/>
            <person name="Rokhsar D."/>
            <person name="Bevan M.W."/>
        </authorList>
    </citation>
    <scope>NUCLEOTIDE SEQUENCE</scope>
    <source>
        <strain evidence="1">Bd21</strain>
    </source>
</reference>
<keyword evidence="3" id="KW-1185">Reference proteome</keyword>
<evidence type="ECO:0000313" key="2">
    <source>
        <dbReference type="EnsemblPlants" id="PNT63378"/>
    </source>
</evidence>
<evidence type="ECO:0000313" key="1">
    <source>
        <dbReference type="EMBL" id="PNT63378.1"/>
    </source>
</evidence>
<reference evidence="1 2" key="1">
    <citation type="journal article" date="2010" name="Nature">
        <title>Genome sequencing and analysis of the model grass Brachypodium distachyon.</title>
        <authorList>
            <consortium name="International Brachypodium Initiative"/>
        </authorList>
    </citation>
    <scope>NUCLEOTIDE SEQUENCE [LARGE SCALE GENOMIC DNA]</scope>
    <source>
        <strain evidence="1 2">Bd21</strain>
    </source>
</reference>
<dbReference type="EnsemblPlants" id="PNT63378">
    <property type="protein sequence ID" value="PNT63378"/>
    <property type="gene ID" value="BRADI_4g14955v3"/>
</dbReference>
<dbReference type="AlphaFoldDB" id="A0A2K2CMW3"/>
<reference evidence="2" key="3">
    <citation type="submission" date="2018-08" db="UniProtKB">
        <authorList>
            <consortium name="EnsemblPlants"/>
        </authorList>
    </citation>
    <scope>IDENTIFICATION</scope>
    <source>
        <strain evidence="2">cv. Bd21</strain>
    </source>
</reference>
<evidence type="ECO:0000313" key="3">
    <source>
        <dbReference type="Proteomes" id="UP000008810"/>
    </source>
</evidence>
<dbReference type="EMBL" id="CM000883">
    <property type="protein sequence ID" value="PNT63378.1"/>
    <property type="molecule type" value="Genomic_DNA"/>
</dbReference>
<dbReference type="Gramene" id="PNT63378">
    <property type="protein sequence ID" value="PNT63378"/>
    <property type="gene ID" value="BRADI_4g14955v3"/>
</dbReference>
<proteinExistence type="predicted"/>
<gene>
    <name evidence="1" type="ORF">BRADI_4g14955v3</name>
</gene>
<name>A0A2K2CMW3_BRADI</name>